<keyword evidence="2" id="KW-0167">Capsid protein</keyword>
<accession>A0ABT2SMR3</accession>
<feature type="domain" description="Protein CotJB" evidence="1">
    <location>
        <begin position="14"/>
        <end position="90"/>
    </location>
</feature>
<keyword evidence="2" id="KW-0946">Virion</keyword>
<evidence type="ECO:0000313" key="3">
    <source>
        <dbReference type="Proteomes" id="UP001652338"/>
    </source>
</evidence>
<evidence type="ECO:0000259" key="1">
    <source>
        <dbReference type="Pfam" id="PF12652"/>
    </source>
</evidence>
<keyword evidence="3" id="KW-1185">Reference proteome</keyword>
<dbReference type="Pfam" id="PF12652">
    <property type="entry name" value="CotJB"/>
    <property type="match status" value="1"/>
</dbReference>
<name>A0ABT2SMR3_9FIRM</name>
<proteinExistence type="predicted"/>
<gene>
    <name evidence="2" type="ORF">OCV47_10595</name>
</gene>
<sequence>MNQYSSFESMTQTQLMNCINEISFALDDLLLYLDTHPYDCNALQYVNQFIRQRNTAVDIYSRRFAPLTIDHAEVAQDGAWNWILQPWPWEITGKGGCCSCGTMKRDCNTR</sequence>
<dbReference type="RefSeq" id="WP_256301329.1">
    <property type="nucleotide sequence ID" value="NZ_JAOQKE010000013.1"/>
</dbReference>
<comment type="caution">
    <text evidence="2">The sequence shown here is derived from an EMBL/GenBank/DDBJ whole genome shotgun (WGS) entry which is preliminary data.</text>
</comment>
<organism evidence="2 3">
    <name type="scientific">Muricoprocola aceti</name>
    <dbReference type="NCBI Taxonomy" id="2981772"/>
    <lineage>
        <taxon>Bacteria</taxon>
        <taxon>Bacillati</taxon>
        <taxon>Bacillota</taxon>
        <taxon>Clostridia</taxon>
        <taxon>Lachnospirales</taxon>
        <taxon>Lachnospiraceae</taxon>
        <taxon>Muricoprocola</taxon>
    </lineage>
</organism>
<dbReference type="EMBL" id="JAOQKE010000013">
    <property type="protein sequence ID" value="MCU6725792.1"/>
    <property type="molecule type" value="Genomic_DNA"/>
</dbReference>
<dbReference type="Proteomes" id="UP001652338">
    <property type="component" value="Unassembled WGS sequence"/>
</dbReference>
<reference evidence="2 3" key="1">
    <citation type="journal article" date="2021" name="ISME Commun">
        <title>Automated analysis of genomic sequences facilitates high-throughput and comprehensive description of bacteria.</title>
        <authorList>
            <person name="Hitch T.C.A."/>
        </authorList>
    </citation>
    <scope>NUCLEOTIDE SEQUENCE [LARGE SCALE GENOMIC DNA]</scope>
    <source>
        <strain evidence="2 3">Sanger_29</strain>
    </source>
</reference>
<evidence type="ECO:0000313" key="2">
    <source>
        <dbReference type="EMBL" id="MCU6725792.1"/>
    </source>
</evidence>
<dbReference type="InterPro" id="IPR024207">
    <property type="entry name" value="CotJB_dom"/>
</dbReference>
<protein>
    <submittedName>
        <fullName evidence="2">Spore coat protein CotJB</fullName>
    </submittedName>
</protein>